<accession>A0A5C3KN07</accession>
<dbReference type="AlphaFoldDB" id="A0A5C3KN07"/>
<organism evidence="1 2">
    <name type="scientific">Coprinopsis marcescibilis</name>
    <name type="common">Agaric fungus</name>
    <name type="synonym">Psathyrella marcescibilis</name>
    <dbReference type="NCBI Taxonomy" id="230819"/>
    <lineage>
        <taxon>Eukaryota</taxon>
        <taxon>Fungi</taxon>
        <taxon>Dikarya</taxon>
        <taxon>Basidiomycota</taxon>
        <taxon>Agaricomycotina</taxon>
        <taxon>Agaricomycetes</taxon>
        <taxon>Agaricomycetidae</taxon>
        <taxon>Agaricales</taxon>
        <taxon>Agaricineae</taxon>
        <taxon>Psathyrellaceae</taxon>
        <taxon>Coprinopsis</taxon>
    </lineage>
</organism>
<dbReference type="SUPFAM" id="SSF52047">
    <property type="entry name" value="RNI-like"/>
    <property type="match status" value="1"/>
</dbReference>
<evidence type="ECO:0000313" key="2">
    <source>
        <dbReference type="Proteomes" id="UP000307440"/>
    </source>
</evidence>
<keyword evidence="2" id="KW-1185">Reference proteome</keyword>
<name>A0A5C3KN07_COPMA</name>
<dbReference type="Proteomes" id="UP000307440">
    <property type="component" value="Unassembled WGS sequence"/>
</dbReference>
<evidence type="ECO:0000313" key="1">
    <source>
        <dbReference type="EMBL" id="TFK21606.1"/>
    </source>
</evidence>
<reference evidence="1 2" key="1">
    <citation type="journal article" date="2019" name="Nat. Ecol. Evol.">
        <title>Megaphylogeny resolves global patterns of mushroom evolution.</title>
        <authorList>
            <person name="Varga T."/>
            <person name="Krizsan K."/>
            <person name="Foldi C."/>
            <person name="Dima B."/>
            <person name="Sanchez-Garcia M."/>
            <person name="Sanchez-Ramirez S."/>
            <person name="Szollosi G.J."/>
            <person name="Szarkandi J.G."/>
            <person name="Papp V."/>
            <person name="Albert L."/>
            <person name="Andreopoulos W."/>
            <person name="Angelini C."/>
            <person name="Antonin V."/>
            <person name="Barry K.W."/>
            <person name="Bougher N.L."/>
            <person name="Buchanan P."/>
            <person name="Buyck B."/>
            <person name="Bense V."/>
            <person name="Catcheside P."/>
            <person name="Chovatia M."/>
            <person name="Cooper J."/>
            <person name="Damon W."/>
            <person name="Desjardin D."/>
            <person name="Finy P."/>
            <person name="Geml J."/>
            <person name="Haridas S."/>
            <person name="Hughes K."/>
            <person name="Justo A."/>
            <person name="Karasinski D."/>
            <person name="Kautmanova I."/>
            <person name="Kiss B."/>
            <person name="Kocsube S."/>
            <person name="Kotiranta H."/>
            <person name="LaButti K.M."/>
            <person name="Lechner B.E."/>
            <person name="Liimatainen K."/>
            <person name="Lipzen A."/>
            <person name="Lukacs Z."/>
            <person name="Mihaltcheva S."/>
            <person name="Morgado L.N."/>
            <person name="Niskanen T."/>
            <person name="Noordeloos M.E."/>
            <person name="Ohm R.A."/>
            <person name="Ortiz-Santana B."/>
            <person name="Ovrebo C."/>
            <person name="Racz N."/>
            <person name="Riley R."/>
            <person name="Savchenko A."/>
            <person name="Shiryaev A."/>
            <person name="Soop K."/>
            <person name="Spirin V."/>
            <person name="Szebenyi C."/>
            <person name="Tomsovsky M."/>
            <person name="Tulloss R.E."/>
            <person name="Uehling J."/>
            <person name="Grigoriev I.V."/>
            <person name="Vagvolgyi C."/>
            <person name="Papp T."/>
            <person name="Martin F.M."/>
            <person name="Miettinen O."/>
            <person name="Hibbett D.S."/>
            <person name="Nagy L.G."/>
        </authorList>
    </citation>
    <scope>NUCLEOTIDE SEQUENCE [LARGE SCALE GENOMIC DNA]</scope>
    <source>
        <strain evidence="1 2">CBS 121175</strain>
    </source>
</reference>
<sequence length="496" mass="54919">MFAANGVRSPSNVPPLDSYHQYFPLGRYYAKTIQISSHCTLELLDNCGRNSSSFVEQIGRILQSEAHQLKVFKLQESPDSIITHLNRLSLSPAAPNLETLVIKSDNDERTSDAVSPSVPASLLMERAPRLRTLEVTGCQGFWDISNIGVWHELTHLHVSTSFQMNDGKETFLGTMKSMPHLTSLYLDVPLLTHRAAEAPQAAFSPAKLPCLKTVTLHAKIPDCAELLRHLSLPSSATLYMKCPANPNGAGDTTGYAQLQTSLALAWLSGPLSEESQSAIILPEFQSCRLQGGSDHIANTLHPWFTDIDFTKPNTVPVPPFSFEFIPERQMRGYFSTFLSSWLPHSIKSLTTIDIFAPHIGECLAQISGITMLKRIAVSGRDIAHFLFYLTADPALRVKKIAASTAGPTMPVCLPQLEVMQIFRTDFNGGLGPVNFADIRRLLEKRRAVGYPLKRLEFINCKGLPVDEHPKSYFRGVVTIIQRNGRREGLNGSRTGR</sequence>
<gene>
    <name evidence="1" type="ORF">FA15DRAFT_707068</name>
</gene>
<evidence type="ECO:0008006" key="3">
    <source>
        <dbReference type="Google" id="ProtNLM"/>
    </source>
</evidence>
<proteinExistence type="predicted"/>
<protein>
    <recommendedName>
        <fullName evidence="3">F-box domain-containing protein</fullName>
    </recommendedName>
</protein>
<dbReference type="EMBL" id="ML210263">
    <property type="protein sequence ID" value="TFK21606.1"/>
    <property type="molecule type" value="Genomic_DNA"/>
</dbReference>
<dbReference type="OrthoDB" id="2740279at2759"/>
<dbReference type="Gene3D" id="3.80.10.10">
    <property type="entry name" value="Ribonuclease Inhibitor"/>
    <property type="match status" value="1"/>
</dbReference>
<dbReference type="InterPro" id="IPR032675">
    <property type="entry name" value="LRR_dom_sf"/>
</dbReference>